<dbReference type="InterPro" id="IPR029057">
    <property type="entry name" value="PRTase-like"/>
</dbReference>
<dbReference type="CDD" id="cd06223">
    <property type="entry name" value="PRTases_typeI"/>
    <property type="match status" value="1"/>
</dbReference>
<protein>
    <submittedName>
        <fullName evidence="2">Pyrimidine operon attenuation protein/uracil phosphoribosyltransferase</fullName>
        <ecNumber evidence="2">2.4.2.9</ecNumber>
    </submittedName>
</protein>
<comment type="caution">
    <text evidence="2">The sequence shown here is derived from an EMBL/GenBank/DDBJ whole genome shotgun (WGS) entry which is preliminary data.</text>
</comment>
<dbReference type="InterPro" id="IPR000836">
    <property type="entry name" value="PRTase_dom"/>
</dbReference>
<dbReference type="PANTHER" id="PTHR11608:SF0">
    <property type="entry name" value="BIFUNCTIONAL PROTEIN PYRR"/>
    <property type="match status" value="1"/>
</dbReference>
<dbReference type="EC" id="2.4.2.9" evidence="2"/>
<accession>A0A846MS57</accession>
<dbReference type="RefSeq" id="WP_166919636.1">
    <property type="nucleotide sequence ID" value="NZ_JAASRN010000002.1"/>
</dbReference>
<evidence type="ECO:0000313" key="3">
    <source>
        <dbReference type="Proteomes" id="UP000537126"/>
    </source>
</evidence>
<keyword evidence="2" id="KW-0328">Glycosyltransferase</keyword>
<gene>
    <name evidence="2" type="ORF">FHS56_001705</name>
</gene>
<organism evidence="2 3">
    <name type="scientific">Thermonema lapsum</name>
    <dbReference type="NCBI Taxonomy" id="28195"/>
    <lineage>
        <taxon>Bacteria</taxon>
        <taxon>Pseudomonadati</taxon>
        <taxon>Bacteroidota</taxon>
        <taxon>Cytophagia</taxon>
        <taxon>Cytophagales</taxon>
        <taxon>Thermonemataceae</taxon>
        <taxon>Thermonema</taxon>
    </lineage>
</organism>
<dbReference type="SUPFAM" id="SSF53271">
    <property type="entry name" value="PRTase-like"/>
    <property type="match status" value="1"/>
</dbReference>
<feature type="domain" description="Phosphoribosyltransferase" evidence="1">
    <location>
        <begin position="7"/>
        <end position="138"/>
    </location>
</feature>
<reference evidence="2 3" key="1">
    <citation type="submission" date="2020-03" db="EMBL/GenBank/DDBJ databases">
        <title>Genomic Encyclopedia of Type Strains, Phase IV (KMG-IV): sequencing the most valuable type-strain genomes for metagenomic binning, comparative biology and taxonomic classification.</title>
        <authorList>
            <person name="Goeker M."/>
        </authorList>
    </citation>
    <scope>NUCLEOTIDE SEQUENCE [LARGE SCALE GENOMIC DNA]</scope>
    <source>
        <strain evidence="2 3">DSM 5718</strain>
    </source>
</reference>
<dbReference type="EMBL" id="JAASRN010000002">
    <property type="protein sequence ID" value="NIK74192.1"/>
    <property type="molecule type" value="Genomic_DNA"/>
</dbReference>
<keyword evidence="3" id="KW-1185">Reference proteome</keyword>
<dbReference type="Gene3D" id="3.40.50.2020">
    <property type="match status" value="1"/>
</dbReference>
<evidence type="ECO:0000313" key="2">
    <source>
        <dbReference type="EMBL" id="NIK74192.1"/>
    </source>
</evidence>
<dbReference type="PANTHER" id="PTHR11608">
    <property type="entry name" value="BIFUNCTIONAL PROTEIN PYRR"/>
    <property type="match status" value="1"/>
</dbReference>
<dbReference type="Pfam" id="PF00156">
    <property type="entry name" value="Pribosyltran"/>
    <property type="match status" value="1"/>
</dbReference>
<dbReference type="AlphaFoldDB" id="A0A846MS57"/>
<sequence>MANIQATRILTDKQIKQKIERIAFEIYEENHTYEQIAFVGVAPTGYWLAEAIAGEYKKISKQSVGLHKIEVEKQAPVCGKVQLKAQAEELTNCPVILVDDVLNTGRTLIYALQPFYHIAIPKLQVAVLVYRDHKLFPVVPDFVGLALSTTLQNHVEVKKEGNQWECYLY</sequence>
<keyword evidence="2" id="KW-0808">Transferase</keyword>
<proteinExistence type="predicted"/>
<dbReference type="GO" id="GO:0004845">
    <property type="term" value="F:uracil phosphoribosyltransferase activity"/>
    <property type="evidence" value="ECO:0007669"/>
    <property type="project" value="UniProtKB-EC"/>
</dbReference>
<evidence type="ECO:0000259" key="1">
    <source>
        <dbReference type="Pfam" id="PF00156"/>
    </source>
</evidence>
<name>A0A846MS57_9BACT</name>
<dbReference type="InterPro" id="IPR050137">
    <property type="entry name" value="PyrR_bifunctional"/>
</dbReference>
<dbReference type="Proteomes" id="UP000537126">
    <property type="component" value="Unassembled WGS sequence"/>
</dbReference>